<proteinExistence type="predicted"/>
<accession>A0A2I0HQL5</accession>
<gene>
    <name evidence="2" type="ORF">CRG98_045849</name>
</gene>
<dbReference type="EMBL" id="PGOL01006373">
    <property type="protein sequence ID" value="PKI33760.1"/>
    <property type="molecule type" value="Genomic_DNA"/>
</dbReference>
<evidence type="ECO:0000313" key="2">
    <source>
        <dbReference type="EMBL" id="PKI33760.1"/>
    </source>
</evidence>
<feature type="compositionally biased region" description="Low complexity" evidence="1">
    <location>
        <begin position="1"/>
        <end position="10"/>
    </location>
</feature>
<organism evidence="2 3">
    <name type="scientific">Punica granatum</name>
    <name type="common">Pomegranate</name>
    <dbReference type="NCBI Taxonomy" id="22663"/>
    <lineage>
        <taxon>Eukaryota</taxon>
        <taxon>Viridiplantae</taxon>
        <taxon>Streptophyta</taxon>
        <taxon>Embryophyta</taxon>
        <taxon>Tracheophyta</taxon>
        <taxon>Spermatophyta</taxon>
        <taxon>Magnoliopsida</taxon>
        <taxon>eudicotyledons</taxon>
        <taxon>Gunneridae</taxon>
        <taxon>Pentapetalae</taxon>
        <taxon>rosids</taxon>
        <taxon>malvids</taxon>
        <taxon>Myrtales</taxon>
        <taxon>Lythraceae</taxon>
        <taxon>Punica</taxon>
    </lineage>
</organism>
<reference evidence="2 3" key="1">
    <citation type="submission" date="2017-11" db="EMBL/GenBank/DDBJ databases">
        <title>De-novo sequencing of pomegranate (Punica granatum L.) genome.</title>
        <authorList>
            <person name="Akparov Z."/>
            <person name="Amiraslanov A."/>
            <person name="Hajiyeva S."/>
            <person name="Abbasov M."/>
            <person name="Kaur K."/>
            <person name="Hamwieh A."/>
            <person name="Solovyev V."/>
            <person name="Salamov A."/>
            <person name="Braich B."/>
            <person name="Kosarev P."/>
            <person name="Mahmoud A."/>
            <person name="Hajiyev E."/>
            <person name="Babayeva S."/>
            <person name="Izzatullayeva V."/>
            <person name="Mammadov A."/>
            <person name="Mammadov A."/>
            <person name="Sharifova S."/>
            <person name="Ojaghi J."/>
            <person name="Eynullazada K."/>
            <person name="Bayramov B."/>
            <person name="Abdulazimova A."/>
            <person name="Shahmuradov I."/>
        </authorList>
    </citation>
    <scope>NUCLEOTIDE SEQUENCE [LARGE SCALE GENOMIC DNA]</scope>
    <source>
        <strain evidence="3">cv. AG2017</strain>
        <tissue evidence="2">Leaf</tissue>
    </source>
</reference>
<name>A0A2I0HQL5_PUNGR</name>
<dbReference type="AlphaFoldDB" id="A0A2I0HQL5"/>
<feature type="region of interest" description="Disordered" evidence="1">
    <location>
        <begin position="1"/>
        <end position="89"/>
    </location>
</feature>
<evidence type="ECO:0000256" key="1">
    <source>
        <dbReference type="SAM" id="MobiDB-lite"/>
    </source>
</evidence>
<sequence length="111" mass="11937">MAMTDDTMATAEDDRTRSSRRGWERGVKATPSPPPRLSVPTKDAGDLSGGVGIADWRPQPLHRGCRYPRRTPTTSVDGSGSPIGAPNPESIGDLRLEVLDRFGIVAANRLL</sequence>
<feature type="compositionally biased region" description="Basic and acidic residues" evidence="1">
    <location>
        <begin position="12"/>
        <end position="27"/>
    </location>
</feature>
<dbReference type="Proteomes" id="UP000233551">
    <property type="component" value="Unassembled WGS sequence"/>
</dbReference>
<keyword evidence="3" id="KW-1185">Reference proteome</keyword>
<protein>
    <submittedName>
        <fullName evidence="2">Uncharacterized protein</fullName>
    </submittedName>
</protein>
<comment type="caution">
    <text evidence="2">The sequence shown here is derived from an EMBL/GenBank/DDBJ whole genome shotgun (WGS) entry which is preliminary data.</text>
</comment>
<evidence type="ECO:0000313" key="3">
    <source>
        <dbReference type="Proteomes" id="UP000233551"/>
    </source>
</evidence>